<organism evidence="1 2">
    <name type="scientific">Pseudonocardia parietis</name>
    <dbReference type="NCBI Taxonomy" id="570936"/>
    <lineage>
        <taxon>Bacteria</taxon>
        <taxon>Bacillati</taxon>
        <taxon>Actinomycetota</taxon>
        <taxon>Actinomycetes</taxon>
        <taxon>Pseudonocardiales</taxon>
        <taxon>Pseudonocardiaceae</taxon>
        <taxon>Pseudonocardia</taxon>
    </lineage>
</organism>
<evidence type="ECO:0000313" key="1">
    <source>
        <dbReference type="EMBL" id="MBP2371369.1"/>
    </source>
</evidence>
<comment type="caution">
    <text evidence="1">The sequence shown here is derived from an EMBL/GenBank/DDBJ whole genome shotgun (WGS) entry which is preliminary data.</text>
</comment>
<gene>
    <name evidence="1" type="ORF">JOF36_007142</name>
</gene>
<reference evidence="1 2" key="1">
    <citation type="submission" date="2021-03" db="EMBL/GenBank/DDBJ databases">
        <title>Sequencing the genomes of 1000 actinobacteria strains.</title>
        <authorList>
            <person name="Klenk H.-P."/>
        </authorList>
    </citation>
    <scope>NUCLEOTIDE SEQUENCE [LARGE SCALE GENOMIC DNA]</scope>
    <source>
        <strain evidence="1 2">DSM 45256</strain>
    </source>
</reference>
<proteinExistence type="predicted"/>
<dbReference type="EMBL" id="JAGINU010000002">
    <property type="protein sequence ID" value="MBP2371369.1"/>
    <property type="molecule type" value="Genomic_DNA"/>
</dbReference>
<dbReference type="Proteomes" id="UP001519295">
    <property type="component" value="Unassembled WGS sequence"/>
</dbReference>
<accession>A0ABS4W583</accession>
<name>A0ABS4W583_9PSEU</name>
<evidence type="ECO:0000313" key="2">
    <source>
        <dbReference type="Proteomes" id="UP001519295"/>
    </source>
</evidence>
<sequence>MANAMRKAQVKQAERNFAAAWMRAEESADRESPAYLLTEVRRTARRLVELAGEVEGDVDGLDPAQVRAEFRA</sequence>
<protein>
    <submittedName>
        <fullName evidence="1">Uncharacterized protein</fullName>
    </submittedName>
</protein>
<dbReference type="RefSeq" id="WP_210036549.1">
    <property type="nucleotide sequence ID" value="NZ_JAGINU010000002.1"/>
</dbReference>
<keyword evidence="2" id="KW-1185">Reference proteome</keyword>